<proteinExistence type="predicted"/>
<protein>
    <submittedName>
        <fullName evidence="1">Uncharacterized protein</fullName>
    </submittedName>
</protein>
<sequence>MKPETKKERILYAFLESGMDGLSQVEVASPYQGYTFRHQAGKFWSSCLNSDVSALGKQGITVARQPDPYVNKAGDRALFKRYWLKDRDAARQVLSLLNLCRNSRNEAPLPEYLAQALVDQFPETRQEPRAS</sequence>
<keyword evidence="2" id="KW-1185">Reference proteome</keyword>
<gene>
    <name evidence="1" type="ORF">GCM10023116_19470</name>
</gene>
<organism evidence="1 2">
    <name type="scientific">Kistimonas scapharcae</name>
    <dbReference type="NCBI Taxonomy" id="1036133"/>
    <lineage>
        <taxon>Bacteria</taxon>
        <taxon>Pseudomonadati</taxon>
        <taxon>Pseudomonadota</taxon>
        <taxon>Gammaproteobacteria</taxon>
        <taxon>Oceanospirillales</taxon>
        <taxon>Endozoicomonadaceae</taxon>
        <taxon>Kistimonas</taxon>
    </lineage>
</organism>
<evidence type="ECO:0000313" key="2">
    <source>
        <dbReference type="Proteomes" id="UP001500604"/>
    </source>
</evidence>
<dbReference type="Proteomes" id="UP001500604">
    <property type="component" value="Unassembled WGS sequence"/>
</dbReference>
<dbReference type="EMBL" id="BAABFL010000250">
    <property type="protein sequence ID" value="GAA4649669.1"/>
    <property type="molecule type" value="Genomic_DNA"/>
</dbReference>
<evidence type="ECO:0000313" key="1">
    <source>
        <dbReference type="EMBL" id="GAA4649669.1"/>
    </source>
</evidence>
<dbReference type="RefSeq" id="WP_345195626.1">
    <property type="nucleotide sequence ID" value="NZ_BAABFL010000250.1"/>
</dbReference>
<name>A0ABP8V274_9GAMM</name>
<reference evidence="2" key="1">
    <citation type="journal article" date="2019" name="Int. J. Syst. Evol. Microbiol.">
        <title>The Global Catalogue of Microorganisms (GCM) 10K type strain sequencing project: providing services to taxonomists for standard genome sequencing and annotation.</title>
        <authorList>
            <consortium name="The Broad Institute Genomics Platform"/>
            <consortium name="The Broad Institute Genome Sequencing Center for Infectious Disease"/>
            <person name="Wu L."/>
            <person name="Ma J."/>
        </authorList>
    </citation>
    <scope>NUCLEOTIDE SEQUENCE [LARGE SCALE GENOMIC DNA]</scope>
    <source>
        <strain evidence="2">JCM 17805</strain>
    </source>
</reference>
<comment type="caution">
    <text evidence="1">The sequence shown here is derived from an EMBL/GenBank/DDBJ whole genome shotgun (WGS) entry which is preliminary data.</text>
</comment>
<accession>A0ABP8V274</accession>